<comment type="subcellular location">
    <subcellularLocation>
        <location evidence="2">Mitochondrion inner membrane</location>
        <topology evidence="2">Multi-pass membrane protein</topology>
    </subcellularLocation>
</comment>
<dbReference type="InterPro" id="IPR027387">
    <property type="entry name" value="Cytb/b6-like_sf"/>
</dbReference>
<evidence type="ECO:0000256" key="13">
    <source>
        <dbReference type="ARBA" id="ARBA00023075"/>
    </source>
</evidence>
<evidence type="ECO:0000259" key="19">
    <source>
        <dbReference type="PROSITE" id="PS51002"/>
    </source>
</evidence>
<feature type="transmembrane region" description="Helical" evidence="18">
    <location>
        <begin position="104"/>
        <end position="126"/>
    </location>
</feature>
<evidence type="ECO:0000256" key="2">
    <source>
        <dbReference type="ARBA" id="ARBA00004448"/>
    </source>
</evidence>
<evidence type="ECO:0000256" key="16">
    <source>
        <dbReference type="PIRSR" id="PIRSR038885-1"/>
    </source>
</evidence>
<comment type="cofactor">
    <cofactor evidence="17">
        <name>heme</name>
        <dbReference type="ChEBI" id="CHEBI:30413"/>
    </cofactor>
    <text evidence="17">Binds 2 heme groups non-covalently.</text>
</comment>
<feature type="transmembrane region" description="Helical" evidence="18">
    <location>
        <begin position="20"/>
        <end position="43"/>
    </location>
</feature>
<protein>
    <recommendedName>
        <fullName evidence="3 18">Cytochrome b</fullName>
    </recommendedName>
</protein>
<feature type="transmembrane region" description="Helical" evidence="18">
    <location>
        <begin position="367"/>
        <end position="391"/>
    </location>
</feature>
<feature type="domain" description="Cytochrome b/b6 N-terminal region profile" evidence="19">
    <location>
        <begin position="1"/>
        <end position="202"/>
    </location>
</feature>
<dbReference type="GO" id="GO:0046872">
    <property type="term" value="F:metal ion binding"/>
    <property type="evidence" value="ECO:0007669"/>
    <property type="project" value="UniProtKB-UniRule"/>
</dbReference>
<dbReference type="PANTHER" id="PTHR19271:SF16">
    <property type="entry name" value="CYTOCHROME B"/>
    <property type="match status" value="1"/>
</dbReference>
<evidence type="ECO:0000256" key="11">
    <source>
        <dbReference type="ARBA" id="ARBA00022989"/>
    </source>
</evidence>
<keyword evidence="9" id="KW-0999">Mitochondrion inner membrane</keyword>
<evidence type="ECO:0000256" key="17">
    <source>
        <dbReference type="PIRSR" id="PIRSR038885-2"/>
    </source>
</evidence>
<feature type="domain" description="Cytochrome b/b6 C-terminal region profile" evidence="20">
    <location>
        <begin position="203"/>
        <end position="373"/>
    </location>
</feature>
<evidence type="ECO:0000259" key="20">
    <source>
        <dbReference type="PROSITE" id="PS51003"/>
    </source>
</evidence>
<name>A0A649UCV7_9GAST</name>
<dbReference type="InterPro" id="IPR048259">
    <property type="entry name" value="Cytochrome_b_N_euk/bac"/>
</dbReference>
<comment type="similarity">
    <text evidence="18">Belongs to the cytochrome b family.</text>
</comment>
<feature type="transmembrane region" description="Helical" evidence="18">
    <location>
        <begin position="79"/>
        <end position="98"/>
    </location>
</feature>
<evidence type="ECO:0000256" key="18">
    <source>
        <dbReference type="RuleBase" id="RU362117"/>
    </source>
</evidence>
<dbReference type="EMBL" id="MK242069">
    <property type="protein sequence ID" value="QGI24272.1"/>
    <property type="molecule type" value="Genomic_DNA"/>
</dbReference>
<keyword evidence="6 18" id="KW-0679">Respiratory chain</keyword>
<feature type="transmembrane region" description="Helical" evidence="18">
    <location>
        <begin position="223"/>
        <end position="243"/>
    </location>
</feature>
<evidence type="ECO:0000313" key="21">
    <source>
        <dbReference type="EMBL" id="QGI24272.1"/>
    </source>
</evidence>
<dbReference type="Pfam" id="PF00032">
    <property type="entry name" value="Cytochrom_B_C"/>
    <property type="match status" value="1"/>
</dbReference>
<evidence type="ECO:0000256" key="1">
    <source>
        <dbReference type="ARBA" id="ARBA00002566"/>
    </source>
</evidence>
<sequence>MNRMDSMKEVMYLPSPQNLNIFWNLGSMLGLVLVLQVFTGVLLSMHYSSDVSHAFESVIHIMRDVPGGWMLRTMHANGASIFFLLLYIHIGRGLYYQSYKTNPLVWLSGCTLYVLCMAAAFLGYVLPWGQMSLWGATVITNFISAIPYVGGSVVEWVWGGYSVGQPTLSRFYSLHFLLPMVIMMMVIVHIVMLHEKGSSNPLGCMSHLHKVTFHPYFSWKDMVGFLFLFMMLIILVFYFPYTLNDPENFIPANSLVTPVHIMPEWYFLFAYAMLRAVPTKLGGVMILIFSILILFLLPLCSNKPVLPSSFNPLHQICTWLFFSYFLLLTWLGSCVAEEPYTGLSYVMTLFYFTSLLNMPYTGEEFEFLVFNTISIRSYLTNIVITKLVFMVKPMLKFIFLNILFTTSVLMPPIYLMVWMTNW</sequence>
<feature type="transmembrane region" description="Helical" evidence="18">
    <location>
        <begin position="398"/>
        <end position="419"/>
    </location>
</feature>
<dbReference type="GO" id="GO:0005743">
    <property type="term" value="C:mitochondrial inner membrane"/>
    <property type="evidence" value="ECO:0007669"/>
    <property type="project" value="UniProtKB-SubCell"/>
</dbReference>
<dbReference type="InterPro" id="IPR005797">
    <property type="entry name" value="Cyt_b/b6_N"/>
</dbReference>
<keyword evidence="7 18" id="KW-0812">Transmembrane</keyword>
<comment type="function">
    <text evidence="1 18">Component of the ubiquinol-cytochrome c reductase complex (complex III or cytochrome b-c1 complex) that is part of the mitochondrial respiratory chain. The b-c1 complex mediates electron transfer from ubiquinol to cytochrome c. Contributes to the generation of a proton gradient across the mitochondrial membrane that is then used for ATP synthesis.</text>
</comment>
<dbReference type="GO" id="GO:0045275">
    <property type="term" value="C:respiratory chain complex III"/>
    <property type="evidence" value="ECO:0007669"/>
    <property type="project" value="InterPro"/>
</dbReference>
<dbReference type="SUPFAM" id="SSF81648">
    <property type="entry name" value="a domain/subunit of cytochrome bc1 complex (Ubiquinol-cytochrome c reductase)"/>
    <property type="match status" value="1"/>
</dbReference>
<keyword evidence="15 18" id="KW-0472">Membrane</keyword>
<feature type="binding site" description="axial binding residue" evidence="17">
    <location>
        <position position="75"/>
    </location>
    <ligand>
        <name>heme b</name>
        <dbReference type="ChEBI" id="CHEBI:60344"/>
        <label>b562</label>
    </ligand>
    <ligandPart>
        <name>Fe</name>
        <dbReference type="ChEBI" id="CHEBI:18248"/>
    </ligandPart>
</feature>
<dbReference type="InterPro" id="IPR048260">
    <property type="entry name" value="Cytochrome_b_C_euk/bac"/>
</dbReference>
<evidence type="ECO:0000256" key="6">
    <source>
        <dbReference type="ARBA" id="ARBA00022660"/>
    </source>
</evidence>
<feature type="transmembrane region" description="Helical" evidence="18">
    <location>
        <begin position="319"/>
        <end position="336"/>
    </location>
</feature>
<dbReference type="GO" id="GO:0016491">
    <property type="term" value="F:oxidoreductase activity"/>
    <property type="evidence" value="ECO:0007669"/>
    <property type="project" value="UniProtKB-UniRule"/>
</dbReference>
<keyword evidence="8 17" id="KW-0479">Metal-binding</keyword>
<proteinExistence type="inferred from homology"/>
<keyword evidence="10 18" id="KW-0249">Electron transport</keyword>
<evidence type="ECO:0000256" key="5">
    <source>
        <dbReference type="ARBA" id="ARBA00022617"/>
    </source>
</evidence>
<evidence type="ECO:0000256" key="7">
    <source>
        <dbReference type="ARBA" id="ARBA00022692"/>
    </source>
</evidence>
<reference evidence="21" key="1">
    <citation type="submission" date="2018-11" db="EMBL/GenBank/DDBJ databases">
        <title>An uncharacterized physid snail from NM.</title>
        <authorList>
            <person name="Adema C.M."/>
        </authorList>
    </citation>
    <scope>NUCLEOTIDE SEQUENCE</scope>
    <source>
        <strain evidence="21">PE4</strain>
    </source>
</reference>
<keyword evidence="5 17" id="KW-0349">Heme</keyword>
<accession>A0A649UCV7</accession>
<feature type="binding site" description="axial binding residue" evidence="17">
    <location>
        <position position="175"/>
    </location>
    <ligand>
        <name>heme b</name>
        <dbReference type="ChEBI" id="CHEBI:60344"/>
        <label>b562</label>
    </ligand>
    <ligandPart>
        <name>Fe</name>
        <dbReference type="ChEBI" id="CHEBI:18248"/>
    </ligandPart>
</feature>
<dbReference type="CDD" id="cd00290">
    <property type="entry name" value="cytochrome_b_C"/>
    <property type="match status" value="1"/>
</dbReference>
<feature type="transmembrane region" description="Helical" evidence="18">
    <location>
        <begin position="133"/>
        <end position="151"/>
    </location>
</feature>
<evidence type="ECO:0000256" key="14">
    <source>
        <dbReference type="ARBA" id="ARBA00023128"/>
    </source>
</evidence>
<evidence type="ECO:0000256" key="4">
    <source>
        <dbReference type="ARBA" id="ARBA00022448"/>
    </source>
</evidence>
<feature type="transmembrane region" description="Helical" evidence="18">
    <location>
        <begin position="281"/>
        <end position="299"/>
    </location>
</feature>
<dbReference type="PANTHER" id="PTHR19271">
    <property type="entry name" value="CYTOCHROME B"/>
    <property type="match status" value="1"/>
</dbReference>
<keyword evidence="4 18" id="KW-0813">Transport</keyword>
<feature type="transmembrane region" description="Helical" evidence="18">
    <location>
        <begin position="343"/>
        <end position="361"/>
    </location>
</feature>
<dbReference type="InterPro" id="IPR016174">
    <property type="entry name" value="Di-haem_cyt_TM"/>
</dbReference>
<organism evidence="21">
    <name type="scientific">Physidae sp. PE4</name>
    <dbReference type="NCBI Taxonomy" id="2665902"/>
    <lineage>
        <taxon>Eukaryota</taxon>
        <taxon>Metazoa</taxon>
        <taxon>Spiralia</taxon>
        <taxon>Lophotrochozoa</taxon>
        <taxon>Mollusca</taxon>
        <taxon>Gastropoda</taxon>
        <taxon>Heterobranchia</taxon>
        <taxon>Euthyneura</taxon>
        <taxon>Panpulmonata</taxon>
        <taxon>Hygrophila</taxon>
        <taxon>Lymnaeoidea</taxon>
        <taxon>Physidae</taxon>
    </lineage>
</organism>
<dbReference type="Gene3D" id="1.20.810.10">
    <property type="entry name" value="Cytochrome Bc1 Complex, Chain C"/>
    <property type="match status" value="1"/>
</dbReference>
<evidence type="ECO:0000256" key="15">
    <source>
        <dbReference type="ARBA" id="ARBA00023136"/>
    </source>
</evidence>
<evidence type="ECO:0000256" key="9">
    <source>
        <dbReference type="ARBA" id="ARBA00022792"/>
    </source>
</evidence>
<feature type="binding site" description="axial binding residue" evidence="17">
    <location>
        <position position="189"/>
    </location>
    <ligand>
        <name>heme b</name>
        <dbReference type="ChEBI" id="CHEBI:60344"/>
        <label>b566</label>
    </ligand>
    <ligandPart>
        <name>Fe</name>
        <dbReference type="ChEBI" id="CHEBI:18248"/>
    </ligandPart>
</feature>
<keyword evidence="12 17" id="KW-0408">Iron</keyword>
<feature type="binding site" description="axial binding residue" evidence="17">
    <location>
        <position position="89"/>
    </location>
    <ligand>
        <name>heme b</name>
        <dbReference type="ChEBI" id="CHEBI:60344"/>
        <label>b566</label>
    </ligand>
    <ligandPart>
        <name>Fe</name>
        <dbReference type="ChEBI" id="CHEBI:18248"/>
    </ligandPart>
</feature>
<dbReference type="InterPro" id="IPR030689">
    <property type="entry name" value="Cytochrome_b"/>
</dbReference>
<dbReference type="GO" id="GO:0006122">
    <property type="term" value="P:mitochondrial electron transport, ubiquinol to cytochrome c"/>
    <property type="evidence" value="ECO:0007669"/>
    <property type="project" value="TreeGrafter"/>
</dbReference>
<dbReference type="SUPFAM" id="SSF81342">
    <property type="entry name" value="Transmembrane di-heme cytochromes"/>
    <property type="match status" value="1"/>
</dbReference>
<dbReference type="PIRSF" id="PIRSF038885">
    <property type="entry name" value="COB"/>
    <property type="match status" value="1"/>
</dbReference>
<dbReference type="AlphaFoldDB" id="A0A649UCV7"/>
<evidence type="ECO:0000256" key="10">
    <source>
        <dbReference type="ARBA" id="ARBA00022982"/>
    </source>
</evidence>
<dbReference type="PROSITE" id="PS51002">
    <property type="entry name" value="CYTB_NTER"/>
    <property type="match status" value="1"/>
</dbReference>
<evidence type="ECO:0000256" key="8">
    <source>
        <dbReference type="ARBA" id="ARBA00022723"/>
    </source>
</evidence>
<feature type="binding site" evidence="16">
    <location>
        <position position="194"/>
    </location>
    <ligand>
        <name>a ubiquinone</name>
        <dbReference type="ChEBI" id="CHEBI:16389"/>
    </ligand>
</feature>
<keyword evidence="11 18" id="KW-1133">Transmembrane helix</keyword>
<dbReference type="PROSITE" id="PS51003">
    <property type="entry name" value="CYTB_CTER"/>
    <property type="match status" value="1"/>
</dbReference>
<evidence type="ECO:0000256" key="3">
    <source>
        <dbReference type="ARBA" id="ARBA00013531"/>
    </source>
</evidence>
<evidence type="ECO:0000256" key="12">
    <source>
        <dbReference type="ARBA" id="ARBA00023004"/>
    </source>
</evidence>
<keyword evidence="13" id="KW-0830">Ubiquinone</keyword>
<dbReference type="GO" id="GO:0008121">
    <property type="term" value="F:quinol-cytochrome-c reductase activity"/>
    <property type="evidence" value="ECO:0007669"/>
    <property type="project" value="InterPro"/>
</dbReference>
<gene>
    <name evidence="21" type="primary">cyb</name>
</gene>
<feature type="transmembrane region" description="Helical" evidence="18">
    <location>
        <begin position="171"/>
        <end position="193"/>
    </location>
</feature>
<dbReference type="InterPro" id="IPR005798">
    <property type="entry name" value="Cyt_b/b6_C"/>
</dbReference>
<comment type="cofactor">
    <cofactor evidence="18">
        <name>heme b</name>
        <dbReference type="ChEBI" id="CHEBI:60344"/>
    </cofactor>
    <text evidence="18">Binds 2 heme groups non-covalently.</text>
</comment>
<dbReference type="InterPro" id="IPR036150">
    <property type="entry name" value="Cyt_b/b6_C_sf"/>
</dbReference>
<dbReference type="Pfam" id="PF00033">
    <property type="entry name" value="Cytochrome_B"/>
    <property type="match status" value="1"/>
</dbReference>
<dbReference type="CDD" id="cd00284">
    <property type="entry name" value="Cytochrome_b_N"/>
    <property type="match status" value="1"/>
</dbReference>
<geneLocation type="mitochondrion" evidence="21"/>
<keyword evidence="14 18" id="KW-0496">Mitochondrion</keyword>